<keyword evidence="3" id="KW-1185">Reference proteome</keyword>
<feature type="compositionally biased region" description="Polar residues" evidence="1">
    <location>
        <begin position="76"/>
        <end position="85"/>
    </location>
</feature>
<comment type="caution">
    <text evidence="2">The sequence shown here is derived from an EMBL/GenBank/DDBJ whole genome shotgun (WGS) entry which is preliminary data.</text>
</comment>
<dbReference type="Proteomes" id="UP001066276">
    <property type="component" value="Chromosome 8"/>
</dbReference>
<feature type="region of interest" description="Disordered" evidence="1">
    <location>
        <begin position="22"/>
        <end position="124"/>
    </location>
</feature>
<protein>
    <submittedName>
        <fullName evidence="2">Uncharacterized protein</fullName>
    </submittedName>
</protein>
<evidence type="ECO:0000256" key="1">
    <source>
        <dbReference type="SAM" id="MobiDB-lite"/>
    </source>
</evidence>
<organism evidence="2 3">
    <name type="scientific">Pleurodeles waltl</name>
    <name type="common">Iberian ribbed newt</name>
    <dbReference type="NCBI Taxonomy" id="8319"/>
    <lineage>
        <taxon>Eukaryota</taxon>
        <taxon>Metazoa</taxon>
        <taxon>Chordata</taxon>
        <taxon>Craniata</taxon>
        <taxon>Vertebrata</taxon>
        <taxon>Euteleostomi</taxon>
        <taxon>Amphibia</taxon>
        <taxon>Batrachia</taxon>
        <taxon>Caudata</taxon>
        <taxon>Salamandroidea</taxon>
        <taxon>Salamandridae</taxon>
        <taxon>Pleurodelinae</taxon>
        <taxon>Pleurodeles</taxon>
    </lineage>
</organism>
<dbReference type="EMBL" id="JANPWB010000012">
    <property type="protein sequence ID" value="KAJ1114775.1"/>
    <property type="molecule type" value="Genomic_DNA"/>
</dbReference>
<name>A0AAV7NIN5_PLEWA</name>
<accession>A0AAV7NIN5</accession>
<evidence type="ECO:0000313" key="3">
    <source>
        <dbReference type="Proteomes" id="UP001066276"/>
    </source>
</evidence>
<gene>
    <name evidence="2" type="ORF">NDU88_003006</name>
</gene>
<feature type="compositionally biased region" description="Basic residues" evidence="1">
    <location>
        <begin position="49"/>
        <end position="58"/>
    </location>
</feature>
<proteinExistence type="predicted"/>
<sequence>MFRRYFEEGLKTFIKEAVAAAVSKRKRSTPSVEEYFSASEEDSPANPKNSRKALRKMRQVNLPLNTGPRTRREEPLSSTSGSLSATKDWGSLSASGDGGVCSGTRRSGVLSGTKENQDSLSLGDIFDANNDDKRFEFTFDPHEGLGTFESSNNDL</sequence>
<reference evidence="2" key="1">
    <citation type="journal article" date="2022" name="bioRxiv">
        <title>Sequencing and chromosome-scale assembly of the giantPleurodeles waltlgenome.</title>
        <authorList>
            <person name="Brown T."/>
            <person name="Elewa A."/>
            <person name="Iarovenko S."/>
            <person name="Subramanian E."/>
            <person name="Araus A.J."/>
            <person name="Petzold A."/>
            <person name="Susuki M."/>
            <person name="Suzuki K.-i.T."/>
            <person name="Hayashi T."/>
            <person name="Toyoda A."/>
            <person name="Oliveira C."/>
            <person name="Osipova E."/>
            <person name="Leigh N.D."/>
            <person name="Simon A."/>
            <person name="Yun M.H."/>
        </authorList>
    </citation>
    <scope>NUCLEOTIDE SEQUENCE</scope>
    <source>
        <strain evidence="2">20211129_DDA</strain>
        <tissue evidence="2">Liver</tissue>
    </source>
</reference>
<dbReference type="AlphaFoldDB" id="A0AAV7NIN5"/>
<evidence type="ECO:0000313" key="2">
    <source>
        <dbReference type="EMBL" id="KAJ1114775.1"/>
    </source>
</evidence>